<dbReference type="RefSeq" id="XP_007417501.1">
    <property type="nucleotide sequence ID" value="XM_007417439.1"/>
</dbReference>
<accession>F4S7Z8</accession>
<dbReference type="Gene3D" id="3.30.710.10">
    <property type="entry name" value="Potassium Channel Kv1.1, Chain A"/>
    <property type="match status" value="1"/>
</dbReference>
<organism evidence="4">
    <name type="scientific">Melampsora larici-populina (strain 98AG31 / pathotype 3-4-7)</name>
    <name type="common">Poplar leaf rust fungus</name>
    <dbReference type="NCBI Taxonomy" id="747676"/>
    <lineage>
        <taxon>Eukaryota</taxon>
        <taxon>Fungi</taxon>
        <taxon>Dikarya</taxon>
        <taxon>Basidiomycota</taxon>
        <taxon>Pucciniomycotina</taxon>
        <taxon>Pucciniomycetes</taxon>
        <taxon>Pucciniales</taxon>
        <taxon>Melampsoraceae</taxon>
        <taxon>Melampsora</taxon>
    </lineage>
</organism>
<feature type="domain" description="Potassium channel tetramerisation-type BTB" evidence="2">
    <location>
        <begin position="317"/>
        <end position="436"/>
    </location>
</feature>
<dbReference type="AlphaFoldDB" id="F4S7Z8"/>
<keyword evidence="4" id="KW-1185">Reference proteome</keyword>
<dbReference type="KEGG" id="mlr:MELLADRAFT_68734"/>
<feature type="compositionally biased region" description="Polar residues" evidence="1">
    <location>
        <begin position="65"/>
        <end position="84"/>
    </location>
</feature>
<dbReference type="SUPFAM" id="SSF54695">
    <property type="entry name" value="POZ domain"/>
    <property type="match status" value="1"/>
</dbReference>
<dbReference type="InterPro" id="IPR011333">
    <property type="entry name" value="SKP1/BTB/POZ_sf"/>
</dbReference>
<dbReference type="OrthoDB" id="2515407at2759"/>
<sequence length="447" mass="49556">MQSLTSPSRTFYSSPDLAARHLASNPKLYPVSQPLTQFTPSNSSPINLSNQSQDLQNESNHRPSSDQLQSKLRINPTRSSPLSDTISSYQAWISPTPVESEVDQIVPPGTAITTTTNSPRASPRNPRESMEQISNRVNVNHAFPSVSPPRHQLKPSFTPHKEMGKPPAVILRRRPLFSAPSRPDSANLDSSQTRPISSTVGSFVSSSFETFLPNFPDPPRSSMTSHRNEIPSSTAVQRTSLISIAGNPNSSNVIPTEPVLTEPEEFDSPTSYPTASLSPPTSLDLKPLPIIPSSKSFKAHLISDLPKLTTDPNPMIVSLNVGGQIFMTLLENVVSTPSYLNDFLIQRLGLNSPEIKSSDHSQWSLNSEHHGPTTTTITRNEKVNKLNQIEIFLDRDPCNYTKILNFWRFKSIEKLRFSEDESDLIEEANWIGLVELVSLMKSNKLEE</sequence>
<feature type="compositionally biased region" description="Polar residues" evidence="1">
    <location>
        <begin position="33"/>
        <end position="58"/>
    </location>
</feature>
<gene>
    <name evidence="3" type="ORF">MELLADRAFT_68734</name>
</gene>
<evidence type="ECO:0000313" key="4">
    <source>
        <dbReference type="Proteomes" id="UP000001072"/>
    </source>
</evidence>
<dbReference type="VEuPathDB" id="FungiDB:MELLADRAFT_68734"/>
<dbReference type="GeneID" id="18931099"/>
<proteinExistence type="predicted"/>
<evidence type="ECO:0000256" key="1">
    <source>
        <dbReference type="SAM" id="MobiDB-lite"/>
    </source>
</evidence>
<dbReference type="EMBL" id="GL883162">
    <property type="protein sequence ID" value="EGF99240.1"/>
    <property type="molecule type" value="Genomic_DNA"/>
</dbReference>
<dbReference type="HOGENOM" id="CLU_612624_0_0_1"/>
<feature type="region of interest" description="Disordered" evidence="1">
    <location>
        <begin position="141"/>
        <end position="164"/>
    </location>
</feature>
<dbReference type="GO" id="GO:0051260">
    <property type="term" value="P:protein homooligomerization"/>
    <property type="evidence" value="ECO:0007669"/>
    <property type="project" value="InterPro"/>
</dbReference>
<feature type="region of interest" description="Disordered" evidence="1">
    <location>
        <begin position="28"/>
        <end position="84"/>
    </location>
</feature>
<reference evidence="4" key="1">
    <citation type="journal article" date="2011" name="Proc. Natl. Acad. Sci. U.S.A.">
        <title>Obligate biotrophy features unraveled by the genomic analysis of rust fungi.</title>
        <authorList>
            <person name="Duplessis S."/>
            <person name="Cuomo C.A."/>
            <person name="Lin Y.-C."/>
            <person name="Aerts A."/>
            <person name="Tisserant E."/>
            <person name="Veneault-Fourrey C."/>
            <person name="Joly D.L."/>
            <person name="Hacquard S."/>
            <person name="Amselem J."/>
            <person name="Cantarel B.L."/>
            <person name="Chiu R."/>
            <person name="Coutinho P.M."/>
            <person name="Feau N."/>
            <person name="Field M."/>
            <person name="Frey P."/>
            <person name="Gelhaye E."/>
            <person name="Goldberg J."/>
            <person name="Grabherr M.G."/>
            <person name="Kodira C.D."/>
            <person name="Kohler A."/>
            <person name="Kuees U."/>
            <person name="Lindquist E.A."/>
            <person name="Lucas S.M."/>
            <person name="Mago R."/>
            <person name="Mauceli E."/>
            <person name="Morin E."/>
            <person name="Murat C."/>
            <person name="Pangilinan J.L."/>
            <person name="Park R."/>
            <person name="Pearson M."/>
            <person name="Quesneville H."/>
            <person name="Rouhier N."/>
            <person name="Sakthikumar S."/>
            <person name="Salamov A.A."/>
            <person name="Schmutz J."/>
            <person name="Selles B."/>
            <person name="Shapiro H."/>
            <person name="Tanguay P."/>
            <person name="Tuskan G.A."/>
            <person name="Henrissat B."/>
            <person name="Van de Peer Y."/>
            <person name="Rouze P."/>
            <person name="Ellis J.G."/>
            <person name="Dodds P.N."/>
            <person name="Schein J.E."/>
            <person name="Zhong S."/>
            <person name="Hamelin R.C."/>
            <person name="Grigoriev I.V."/>
            <person name="Szabo L.J."/>
            <person name="Martin F."/>
        </authorList>
    </citation>
    <scope>NUCLEOTIDE SEQUENCE [LARGE SCALE GENOMIC DNA]</scope>
    <source>
        <strain evidence="4">98AG31 / pathotype 3-4-7</strain>
    </source>
</reference>
<evidence type="ECO:0000259" key="2">
    <source>
        <dbReference type="Pfam" id="PF02214"/>
    </source>
</evidence>
<dbReference type="InParanoid" id="F4S7Z8"/>
<evidence type="ECO:0000313" key="3">
    <source>
        <dbReference type="EMBL" id="EGF99240.1"/>
    </source>
</evidence>
<dbReference type="Pfam" id="PF02214">
    <property type="entry name" value="BTB_2"/>
    <property type="match status" value="1"/>
</dbReference>
<protein>
    <recommendedName>
        <fullName evidence="2">Potassium channel tetramerisation-type BTB domain-containing protein</fullName>
    </recommendedName>
</protein>
<dbReference type="Proteomes" id="UP000001072">
    <property type="component" value="Unassembled WGS sequence"/>
</dbReference>
<name>F4S7Z8_MELLP</name>
<dbReference type="InterPro" id="IPR003131">
    <property type="entry name" value="T1-type_BTB"/>
</dbReference>